<keyword evidence="1" id="KW-0614">Plasmid</keyword>
<dbReference type="EMBL" id="AP022592">
    <property type="protein sequence ID" value="BBY46855.1"/>
    <property type="molecule type" value="Genomic_DNA"/>
</dbReference>
<evidence type="ECO:0000313" key="1">
    <source>
        <dbReference type="EMBL" id="BBY46855.1"/>
    </source>
</evidence>
<gene>
    <name evidence="1" type="ORF">MARA_02850</name>
</gene>
<reference evidence="1 2" key="1">
    <citation type="journal article" date="2019" name="Emerg. Microbes Infect.">
        <title>Comprehensive subspecies identification of 175 nontuberculous mycobacteria species based on 7547 genomic profiles.</title>
        <authorList>
            <person name="Matsumoto Y."/>
            <person name="Kinjo T."/>
            <person name="Motooka D."/>
            <person name="Nabeya D."/>
            <person name="Jung N."/>
            <person name="Uechi K."/>
            <person name="Horii T."/>
            <person name="Iida T."/>
            <person name="Fujita J."/>
            <person name="Nakamura S."/>
        </authorList>
    </citation>
    <scope>NUCLEOTIDE SEQUENCE [LARGE SCALE GENOMIC DNA]</scope>
    <source>
        <strain evidence="1 2">JCM 18538</strain>
        <plasmid evidence="1">pJCM18538</plasmid>
    </source>
</reference>
<dbReference type="Proteomes" id="UP000467428">
    <property type="component" value="Plasmid pJCM18538"/>
</dbReference>
<accession>A0A7I7RSU7</accession>
<keyword evidence="2" id="KW-1185">Reference proteome</keyword>
<dbReference type="KEGG" id="marz:MARA_02850"/>
<organism evidence="1 2">
    <name type="scientific">Mycolicibacterium arabiense</name>
    <dbReference type="NCBI Taxonomy" id="1286181"/>
    <lineage>
        <taxon>Bacteria</taxon>
        <taxon>Bacillati</taxon>
        <taxon>Actinomycetota</taxon>
        <taxon>Actinomycetes</taxon>
        <taxon>Mycobacteriales</taxon>
        <taxon>Mycobacteriaceae</taxon>
        <taxon>Mycolicibacterium</taxon>
    </lineage>
</organism>
<protein>
    <submittedName>
        <fullName evidence="1">Uncharacterized protein</fullName>
    </submittedName>
</protein>
<geneLocation type="plasmid" evidence="1">
    <name>pJCM18538</name>
</geneLocation>
<sequence>MERWRYARTGPPGLSIVNYAVYDNGGVVLIDQSDSDTALVVALTVRSAPLVGKGSAFGRPTTRPLARCRCASRCVNADQVNAVAVHSVSLAIRGQDRRA</sequence>
<evidence type="ECO:0000313" key="2">
    <source>
        <dbReference type="Proteomes" id="UP000467428"/>
    </source>
</evidence>
<name>A0A7I7RSU7_9MYCO</name>
<proteinExistence type="predicted"/>
<dbReference type="AlphaFoldDB" id="A0A7I7RSU7"/>